<name>A0A540L914_MALBA</name>
<accession>A0A540L914</accession>
<evidence type="ECO:0000313" key="2">
    <source>
        <dbReference type="Proteomes" id="UP000315295"/>
    </source>
</evidence>
<reference evidence="1 2" key="1">
    <citation type="journal article" date="2019" name="G3 (Bethesda)">
        <title>Sequencing of a Wild Apple (Malus baccata) Genome Unravels the Differences Between Cultivated and Wild Apple Species Regarding Disease Resistance and Cold Tolerance.</title>
        <authorList>
            <person name="Chen X."/>
        </authorList>
    </citation>
    <scope>NUCLEOTIDE SEQUENCE [LARGE SCALE GENOMIC DNA]</scope>
    <source>
        <strain evidence="2">cv. Shandingzi</strain>
        <tissue evidence="1">Leaves</tissue>
    </source>
</reference>
<sequence>MIQLGGTHWSRTRFDTKHICLLKQVQSIFGLMKKKTGRGSVNLNAKEIMNISQILDRKQGLQLRNDGLANSRRTPSDDNIIHINQYKSNSRVFLDKRTSIRGGRNKSQ</sequence>
<evidence type="ECO:0000313" key="1">
    <source>
        <dbReference type="EMBL" id="TQD82742.1"/>
    </source>
</evidence>
<dbReference type="EMBL" id="VIEB01000710">
    <property type="protein sequence ID" value="TQD82742.1"/>
    <property type="molecule type" value="Genomic_DNA"/>
</dbReference>
<protein>
    <submittedName>
        <fullName evidence="1">Uncharacterized protein</fullName>
    </submittedName>
</protein>
<dbReference type="AlphaFoldDB" id="A0A540L914"/>
<dbReference type="Proteomes" id="UP000315295">
    <property type="component" value="Unassembled WGS sequence"/>
</dbReference>
<comment type="caution">
    <text evidence="1">The sequence shown here is derived from an EMBL/GenBank/DDBJ whole genome shotgun (WGS) entry which is preliminary data.</text>
</comment>
<proteinExistence type="predicted"/>
<organism evidence="1 2">
    <name type="scientific">Malus baccata</name>
    <name type="common">Siberian crab apple</name>
    <name type="synonym">Pyrus baccata</name>
    <dbReference type="NCBI Taxonomy" id="106549"/>
    <lineage>
        <taxon>Eukaryota</taxon>
        <taxon>Viridiplantae</taxon>
        <taxon>Streptophyta</taxon>
        <taxon>Embryophyta</taxon>
        <taxon>Tracheophyta</taxon>
        <taxon>Spermatophyta</taxon>
        <taxon>Magnoliopsida</taxon>
        <taxon>eudicotyledons</taxon>
        <taxon>Gunneridae</taxon>
        <taxon>Pentapetalae</taxon>
        <taxon>rosids</taxon>
        <taxon>fabids</taxon>
        <taxon>Rosales</taxon>
        <taxon>Rosaceae</taxon>
        <taxon>Amygdaloideae</taxon>
        <taxon>Maleae</taxon>
        <taxon>Malus</taxon>
    </lineage>
</organism>
<gene>
    <name evidence="1" type="ORF">C1H46_031711</name>
</gene>
<keyword evidence="2" id="KW-1185">Reference proteome</keyword>